<dbReference type="InterPro" id="IPR032787">
    <property type="entry name" value="Prok-E2_D"/>
</dbReference>
<gene>
    <name evidence="1" type="ORF">LCGC14_2595320</name>
</gene>
<dbReference type="AlphaFoldDB" id="A0A0F9AAD4"/>
<evidence type="ECO:0000313" key="1">
    <source>
        <dbReference type="EMBL" id="KKL06509.1"/>
    </source>
</evidence>
<accession>A0A0F9AAD4</accession>
<protein>
    <submittedName>
        <fullName evidence="1">Uncharacterized protein</fullName>
    </submittedName>
</protein>
<organism evidence="1">
    <name type="scientific">marine sediment metagenome</name>
    <dbReference type="NCBI Taxonomy" id="412755"/>
    <lineage>
        <taxon>unclassified sequences</taxon>
        <taxon>metagenomes</taxon>
        <taxon>ecological metagenomes</taxon>
    </lineage>
</organism>
<comment type="caution">
    <text evidence="1">The sequence shown here is derived from an EMBL/GenBank/DDBJ whole genome shotgun (WGS) entry which is preliminary data.</text>
</comment>
<reference evidence="1" key="1">
    <citation type="journal article" date="2015" name="Nature">
        <title>Complex archaea that bridge the gap between prokaryotes and eukaryotes.</title>
        <authorList>
            <person name="Spang A."/>
            <person name="Saw J.H."/>
            <person name="Jorgensen S.L."/>
            <person name="Zaremba-Niedzwiedzka K."/>
            <person name="Martijn J."/>
            <person name="Lind A.E."/>
            <person name="van Eijk R."/>
            <person name="Schleper C."/>
            <person name="Guy L."/>
            <person name="Ettema T.J."/>
        </authorList>
    </citation>
    <scope>NUCLEOTIDE SEQUENCE</scope>
</reference>
<dbReference type="EMBL" id="LAZR01043673">
    <property type="protein sequence ID" value="KKL06509.1"/>
    <property type="molecule type" value="Genomic_DNA"/>
</dbReference>
<proteinExistence type="predicted"/>
<dbReference type="Pfam" id="PF14460">
    <property type="entry name" value="Prok-E2_D"/>
    <property type="match status" value="1"/>
</dbReference>
<name>A0A0F9AAD4_9ZZZZ</name>
<sequence>MTLFSGETVQRKIVSMADVVHALAEDLSYGTGLLPQNALWWQNTRGGPVVAIYIEPQIRKLALLVDVTKPPDRYEIPLPGLIFLCTPGMPPWLFAVKKKPTKETDMVFKAPLCNVHDTGMSCGGDHKYPKSGGYGRVLSHLILQRDIGQWGKVEETPSRRDVIMERA</sequence>